<comment type="subcellular location">
    <subcellularLocation>
        <location evidence="7">Cytoplasm</location>
    </subcellularLocation>
</comment>
<dbReference type="GO" id="GO:0005737">
    <property type="term" value="C:cytoplasm"/>
    <property type="evidence" value="ECO:0007669"/>
    <property type="project" value="UniProtKB-SubCell"/>
</dbReference>
<name>A0A0A0BJ72_9GAMM</name>
<comment type="pathway">
    <text evidence="7">Porphyrin-containing compound metabolism; protoheme biosynthesis; protoheme from protoporphyrin-IX: step 1/1.</text>
</comment>
<dbReference type="STRING" id="392484.LP43_0757"/>
<keyword evidence="7" id="KW-0963">Cytoplasm</keyword>
<evidence type="ECO:0000256" key="1">
    <source>
        <dbReference type="ARBA" id="ARBA00007718"/>
    </source>
</evidence>
<keyword evidence="7" id="KW-0479">Metal-binding</keyword>
<feature type="binding site" evidence="7">
    <location>
        <position position="190"/>
    </location>
    <ligand>
        <name>Fe(2+)</name>
        <dbReference type="ChEBI" id="CHEBI:29033"/>
    </ligand>
</feature>
<dbReference type="EC" id="4.98.1.1" evidence="7"/>
<keyword evidence="2 7" id="KW-0408">Iron</keyword>
<dbReference type="EMBL" id="JRQD01000002">
    <property type="protein sequence ID" value="KGM07149.1"/>
    <property type="molecule type" value="Genomic_DNA"/>
</dbReference>
<dbReference type="Pfam" id="PF00762">
    <property type="entry name" value="Ferrochelatase"/>
    <property type="match status" value="1"/>
</dbReference>
<dbReference type="NCBIfam" id="TIGR00109">
    <property type="entry name" value="hemH"/>
    <property type="match status" value="1"/>
</dbReference>
<sequence>MTKRAVLLANLGSPDAPVTPAVRRYLHQFLMDPYVIQLPWPLRKAIVSLFVLPTRPKASAEAYQSVWMEQGSPLIVLSEKLKAALKAKVDLPVEMAMRYGNPSIEEKILTLTADKDITELLYIPLYPHFADSTVTTSVEEAKRVIKKHSLDIQLRTVEPFYDNPDYIEALVKSAEPYLEQDYDHIVFSYHGLPESHITKLDATGEHCLKQQNCCQLHNPEVHKTCYRHQVMRTTQCFALQAGLAENRYSVAFQSRLGRAKWLGPNTEDRLQELAQAGAKKVLVICPAFVTDCLETLEEIAIRGEEVFKQAGGHSLSLIPCMNDHPAWVDVLADWCQQ</sequence>
<dbReference type="Proteomes" id="UP000029999">
    <property type="component" value="Unassembled WGS sequence"/>
</dbReference>
<dbReference type="GO" id="GO:0046872">
    <property type="term" value="F:metal ion binding"/>
    <property type="evidence" value="ECO:0007669"/>
    <property type="project" value="UniProtKB-KW"/>
</dbReference>
<evidence type="ECO:0000256" key="2">
    <source>
        <dbReference type="ARBA" id="ARBA00023004"/>
    </source>
</evidence>
<organism evidence="9 10">
    <name type="scientific">Methylophaga thiooxydans</name>
    <dbReference type="NCBI Taxonomy" id="392484"/>
    <lineage>
        <taxon>Bacteria</taxon>
        <taxon>Pseudomonadati</taxon>
        <taxon>Pseudomonadota</taxon>
        <taxon>Gammaproteobacteria</taxon>
        <taxon>Thiotrichales</taxon>
        <taxon>Piscirickettsiaceae</taxon>
        <taxon>Methylophaga</taxon>
    </lineage>
</organism>
<dbReference type="GO" id="GO:0004325">
    <property type="term" value="F:ferrochelatase activity"/>
    <property type="evidence" value="ECO:0007669"/>
    <property type="project" value="UniProtKB-UniRule"/>
</dbReference>
<dbReference type="InterPro" id="IPR033644">
    <property type="entry name" value="Ferrochelatase_C"/>
</dbReference>
<evidence type="ECO:0000256" key="4">
    <source>
        <dbReference type="ARBA" id="ARBA00023239"/>
    </source>
</evidence>
<dbReference type="CDD" id="cd00419">
    <property type="entry name" value="Ferrochelatase_C"/>
    <property type="match status" value="1"/>
</dbReference>
<evidence type="ECO:0000256" key="5">
    <source>
        <dbReference type="ARBA" id="ARBA00023244"/>
    </source>
</evidence>
<dbReference type="SUPFAM" id="SSF53800">
    <property type="entry name" value="Chelatase"/>
    <property type="match status" value="1"/>
</dbReference>
<comment type="catalytic activity">
    <reaction evidence="6">
        <text>Fe-coproporphyrin III + 2 H(+) = coproporphyrin III + Fe(2+)</text>
        <dbReference type="Rhea" id="RHEA:49572"/>
        <dbReference type="ChEBI" id="CHEBI:15378"/>
        <dbReference type="ChEBI" id="CHEBI:29033"/>
        <dbReference type="ChEBI" id="CHEBI:68438"/>
        <dbReference type="ChEBI" id="CHEBI:131725"/>
        <dbReference type="EC" id="4.99.1.9"/>
    </reaction>
    <physiologicalReaction direction="right-to-left" evidence="6">
        <dbReference type="Rhea" id="RHEA:49574"/>
    </physiologicalReaction>
</comment>
<keyword evidence="4 7" id="KW-0456">Lyase</keyword>
<evidence type="ECO:0000256" key="3">
    <source>
        <dbReference type="ARBA" id="ARBA00023133"/>
    </source>
</evidence>
<evidence type="ECO:0000256" key="8">
    <source>
        <dbReference type="RuleBase" id="RU004185"/>
    </source>
</evidence>
<comment type="function">
    <text evidence="7">Catalyzes the ferrous insertion into protoporphyrin IX.</text>
</comment>
<dbReference type="HAMAP" id="MF_00323">
    <property type="entry name" value="Ferrochelatase"/>
    <property type="match status" value="1"/>
</dbReference>
<dbReference type="PANTHER" id="PTHR11108:SF1">
    <property type="entry name" value="FERROCHELATASE, MITOCHONDRIAL"/>
    <property type="match status" value="1"/>
</dbReference>
<keyword evidence="5 7" id="KW-0627">Porphyrin biosynthesis</keyword>
<evidence type="ECO:0000256" key="6">
    <source>
        <dbReference type="ARBA" id="ARBA00024536"/>
    </source>
</evidence>
<evidence type="ECO:0000256" key="7">
    <source>
        <dbReference type="HAMAP-Rule" id="MF_00323"/>
    </source>
</evidence>
<dbReference type="CDD" id="cd03411">
    <property type="entry name" value="Ferrochelatase_N"/>
    <property type="match status" value="1"/>
</dbReference>
<dbReference type="InterPro" id="IPR001015">
    <property type="entry name" value="Ferrochelatase"/>
</dbReference>
<evidence type="ECO:0000313" key="10">
    <source>
        <dbReference type="Proteomes" id="UP000029999"/>
    </source>
</evidence>
<comment type="similarity">
    <text evidence="1 7 8">Belongs to the ferrochelatase family.</text>
</comment>
<proteinExistence type="inferred from homology"/>
<comment type="catalytic activity">
    <reaction evidence="7">
        <text>heme b + 2 H(+) = protoporphyrin IX + Fe(2+)</text>
        <dbReference type="Rhea" id="RHEA:22584"/>
        <dbReference type="ChEBI" id="CHEBI:15378"/>
        <dbReference type="ChEBI" id="CHEBI:29033"/>
        <dbReference type="ChEBI" id="CHEBI:57306"/>
        <dbReference type="ChEBI" id="CHEBI:60344"/>
        <dbReference type="EC" id="4.98.1.1"/>
    </reaction>
</comment>
<dbReference type="PANTHER" id="PTHR11108">
    <property type="entry name" value="FERROCHELATASE"/>
    <property type="match status" value="1"/>
</dbReference>
<dbReference type="AlphaFoldDB" id="A0A0A0BJ72"/>
<dbReference type="Gene3D" id="3.40.50.1400">
    <property type="match status" value="2"/>
</dbReference>
<dbReference type="RefSeq" id="WP_036312253.1">
    <property type="nucleotide sequence ID" value="NZ_JRQD01000002.1"/>
</dbReference>
<feature type="binding site" evidence="7">
    <location>
        <position position="294"/>
    </location>
    <ligand>
        <name>Fe(2+)</name>
        <dbReference type="ChEBI" id="CHEBI:29033"/>
    </ligand>
</feature>
<reference evidence="9 10" key="1">
    <citation type="submission" date="2014-09" db="EMBL/GenBank/DDBJ databases">
        <authorList>
            <person name="Grob C."/>
            <person name="Taubert M."/>
            <person name="Howat A.M."/>
            <person name="Burns O.J."/>
            <person name="Dixon J.L."/>
            <person name="Chen Y."/>
            <person name="Murrell J.C."/>
        </authorList>
    </citation>
    <scope>NUCLEOTIDE SEQUENCE [LARGE SCALE GENOMIC DNA]</scope>
    <source>
        <strain evidence="9">L4</strain>
    </source>
</reference>
<dbReference type="InterPro" id="IPR033659">
    <property type="entry name" value="Ferrochelatase_N"/>
</dbReference>
<protein>
    <recommendedName>
        <fullName evidence="7">Ferrochelatase</fullName>
        <ecNumber evidence="7">4.98.1.1</ecNumber>
    </recommendedName>
    <alternativeName>
        <fullName evidence="7">Heme synthase</fullName>
    </alternativeName>
    <alternativeName>
        <fullName evidence="7">Protoheme ferro-lyase</fullName>
    </alternativeName>
</protein>
<keyword evidence="3 7" id="KW-0350">Heme biosynthesis</keyword>
<comment type="caution">
    <text evidence="9">The sequence shown here is derived from an EMBL/GenBank/DDBJ whole genome shotgun (WGS) entry which is preliminary data.</text>
</comment>
<accession>A0A0A0BJ72</accession>
<dbReference type="UniPathway" id="UPA00252">
    <property type="reaction ID" value="UER00325"/>
</dbReference>
<gene>
    <name evidence="7" type="primary">hemH</name>
    <name evidence="9" type="ORF">LP43_0757</name>
</gene>
<dbReference type="GO" id="GO:0006783">
    <property type="term" value="P:heme biosynthetic process"/>
    <property type="evidence" value="ECO:0007669"/>
    <property type="project" value="UniProtKB-UniRule"/>
</dbReference>
<evidence type="ECO:0000313" key="9">
    <source>
        <dbReference type="EMBL" id="KGM07149.1"/>
    </source>
</evidence>